<feature type="domain" description="HTH myb-type" evidence="8">
    <location>
        <begin position="39"/>
        <end position="94"/>
    </location>
</feature>
<evidence type="ECO:0000313" key="10">
    <source>
        <dbReference type="EMBL" id="CAL6052720.1"/>
    </source>
</evidence>
<organism evidence="9">
    <name type="scientific">Hexamita inflata</name>
    <dbReference type="NCBI Taxonomy" id="28002"/>
    <lineage>
        <taxon>Eukaryota</taxon>
        <taxon>Metamonada</taxon>
        <taxon>Diplomonadida</taxon>
        <taxon>Hexamitidae</taxon>
        <taxon>Hexamitinae</taxon>
        <taxon>Hexamita</taxon>
    </lineage>
</organism>
<keyword evidence="3" id="KW-0804">Transcription</keyword>
<feature type="region of interest" description="Disordered" evidence="5">
    <location>
        <begin position="13"/>
        <end position="45"/>
    </location>
</feature>
<dbReference type="InterPro" id="IPR009057">
    <property type="entry name" value="Homeodomain-like_sf"/>
</dbReference>
<evidence type="ECO:0000313" key="11">
    <source>
        <dbReference type="Proteomes" id="UP001642409"/>
    </source>
</evidence>
<sequence>MMQVANYQEAKLKISKSKKNSHSNVDHSSLASENSEMDSRSTRKGEWTNQEHVLFLNAILQEGLGKWKQIASFIGTRTPGQCQIHCYKLRQKLRLEDDRFVDWIRQQCMKSEPKPKNEPTYENSEFDPVHLFV</sequence>
<accession>A0AA86R308</accession>
<dbReference type="InterPro" id="IPR001005">
    <property type="entry name" value="SANT/Myb"/>
</dbReference>
<evidence type="ECO:0000256" key="5">
    <source>
        <dbReference type="SAM" id="MobiDB-lite"/>
    </source>
</evidence>
<protein>
    <submittedName>
        <fullName evidence="9">Myb-like DNA-binding domain-containing protein</fullName>
    </submittedName>
    <submittedName>
        <fullName evidence="10">Myb-like_DNA-binding domain-containing protein</fullName>
    </submittedName>
</protein>
<reference evidence="10 11" key="2">
    <citation type="submission" date="2024-07" db="EMBL/GenBank/DDBJ databases">
        <authorList>
            <person name="Akdeniz Z."/>
        </authorList>
    </citation>
    <scope>NUCLEOTIDE SEQUENCE [LARGE SCALE GENOMIC DNA]</scope>
</reference>
<keyword evidence="4" id="KW-0539">Nucleus</keyword>
<dbReference type="Proteomes" id="UP001642409">
    <property type="component" value="Unassembled WGS sequence"/>
</dbReference>
<dbReference type="CDD" id="cd00167">
    <property type="entry name" value="SANT"/>
    <property type="match status" value="1"/>
</dbReference>
<dbReference type="PROSITE" id="PS51294">
    <property type="entry name" value="HTH_MYB"/>
    <property type="match status" value="1"/>
</dbReference>
<comment type="caution">
    <text evidence="9">The sequence shown here is derived from an EMBL/GenBank/DDBJ whole genome shotgun (WGS) entry which is preliminary data.</text>
</comment>
<dbReference type="EMBL" id="CATOUU010001083">
    <property type="protein sequence ID" value="CAI9970801.1"/>
    <property type="molecule type" value="Genomic_DNA"/>
</dbReference>
<keyword evidence="11" id="KW-1185">Reference proteome</keyword>
<dbReference type="Pfam" id="PF00249">
    <property type="entry name" value="Myb_DNA-binding"/>
    <property type="match status" value="1"/>
</dbReference>
<evidence type="ECO:0000259" key="8">
    <source>
        <dbReference type="PROSITE" id="PS51294"/>
    </source>
</evidence>
<dbReference type="InterPro" id="IPR017930">
    <property type="entry name" value="Myb_dom"/>
</dbReference>
<name>A0AA86R308_9EUKA</name>
<evidence type="ECO:0000256" key="2">
    <source>
        <dbReference type="ARBA" id="ARBA00023125"/>
    </source>
</evidence>
<gene>
    <name evidence="10" type="ORF">HINF_LOCUS44988</name>
    <name evidence="9" type="ORF">HINF_LOCUS58446</name>
</gene>
<dbReference type="PANTHER" id="PTHR12802">
    <property type="entry name" value="SWI/SNF COMPLEX-RELATED"/>
    <property type="match status" value="1"/>
</dbReference>
<dbReference type="SUPFAM" id="SSF46689">
    <property type="entry name" value="Homeodomain-like"/>
    <property type="match status" value="1"/>
</dbReference>
<dbReference type="AlphaFoldDB" id="A0AA86R308"/>
<dbReference type="Gene3D" id="1.10.10.60">
    <property type="entry name" value="Homeodomain-like"/>
    <property type="match status" value="1"/>
</dbReference>
<feature type="domain" description="Myb-like" evidence="6">
    <location>
        <begin position="39"/>
        <end position="83"/>
    </location>
</feature>
<evidence type="ECO:0000259" key="6">
    <source>
        <dbReference type="PROSITE" id="PS50090"/>
    </source>
</evidence>
<feature type="domain" description="SANT" evidence="7">
    <location>
        <begin position="42"/>
        <end position="94"/>
    </location>
</feature>
<reference evidence="9" key="1">
    <citation type="submission" date="2023-06" db="EMBL/GenBank/DDBJ databases">
        <authorList>
            <person name="Kurt Z."/>
        </authorList>
    </citation>
    <scope>NUCLEOTIDE SEQUENCE</scope>
</reference>
<evidence type="ECO:0000313" key="9">
    <source>
        <dbReference type="EMBL" id="CAI9970801.1"/>
    </source>
</evidence>
<evidence type="ECO:0000256" key="4">
    <source>
        <dbReference type="ARBA" id="ARBA00023242"/>
    </source>
</evidence>
<dbReference type="EMBL" id="CAXDID020000193">
    <property type="protein sequence ID" value="CAL6052720.1"/>
    <property type="molecule type" value="Genomic_DNA"/>
</dbReference>
<evidence type="ECO:0000256" key="3">
    <source>
        <dbReference type="ARBA" id="ARBA00023163"/>
    </source>
</evidence>
<dbReference type="PROSITE" id="PS50090">
    <property type="entry name" value="MYB_LIKE"/>
    <property type="match status" value="1"/>
</dbReference>
<dbReference type="GO" id="GO:0003677">
    <property type="term" value="F:DNA binding"/>
    <property type="evidence" value="ECO:0007669"/>
    <property type="project" value="UniProtKB-KW"/>
</dbReference>
<proteinExistence type="predicted"/>
<dbReference type="SMART" id="SM00717">
    <property type="entry name" value="SANT"/>
    <property type="match status" value="1"/>
</dbReference>
<evidence type="ECO:0000256" key="1">
    <source>
        <dbReference type="ARBA" id="ARBA00023015"/>
    </source>
</evidence>
<keyword evidence="2 9" id="KW-0238">DNA-binding</keyword>
<evidence type="ECO:0000259" key="7">
    <source>
        <dbReference type="PROSITE" id="PS51293"/>
    </source>
</evidence>
<dbReference type="InterPro" id="IPR017884">
    <property type="entry name" value="SANT_dom"/>
</dbReference>
<keyword evidence="1" id="KW-0805">Transcription regulation</keyword>
<dbReference type="PROSITE" id="PS51293">
    <property type="entry name" value="SANT"/>
    <property type="match status" value="1"/>
</dbReference>